<feature type="transmembrane region" description="Helical" evidence="7">
    <location>
        <begin position="1179"/>
        <end position="1197"/>
    </location>
</feature>
<evidence type="ECO:0000313" key="10">
    <source>
        <dbReference type="Proteomes" id="UP000216961"/>
    </source>
</evidence>
<evidence type="ECO:0000256" key="1">
    <source>
        <dbReference type="ARBA" id="ARBA00008061"/>
    </source>
</evidence>
<dbReference type="InterPro" id="IPR013784">
    <property type="entry name" value="Carb-bd-like_fold"/>
</dbReference>
<sequence>MKTKKHPYLALCLIFLLIFTSFGGYLPSKKAKADNLLDSPIVNADKSVQFSYDNASAQEVKVAGNFTDWQNGALSMKKDTDNRWSLSISNLAAGVYQYKFIVDNEWITDPANETMEDGNSHFVVPGLNLDSIPGKVEKSKSYPLEATLVNKDGSTQKETELTWSVKEKVEGIDIVDGRLTIQDNAKTNESFILLAEKDGEKVEKKIDIVGNMYSYTINYYRLDEDYTKWDLWIFNSGIPDNGFPFTEEVPNNYTFTSGNYSFPENEITIIPRKGNWEAQDIQNSIKIADGKQAAEAWIIEGVETVFYAQDDAIKAIKDLKGGDYVRRHIQFMYDRPDLDYKDWNIWVWGTGVKDDQIDFDRNLHGMATAAINVSEAAQSVGFILRKGENWDTAIKEGNGDRYIPLNTSDLITKVYVTSGQEELYIVPEVTGPVLENGNATFYYRDKDLYAKNEMNKIEKVELQFNGKRYNMTNEAKNERFSYTIENIPEGKHPYSFFVTIDGIETEVTDPYNTENGASMLVYEKADFDLLTDITPKEVTYNDNAVLSVDWQTNKNTAIREVYADLRAIGGKEKVAIDPKLKELTIAIDQNTTTGAKEIPVYIIDLYGNTHTDQAKITVKARQSVGKDDFDWDEARIYFMLTDRFFDGNSANNDPYGIGYDPSKPGTYHGGDFKGITKKLDYLENLGINTIWINPIVENIQYDVRYENPDTPYYAYHGYWASNFEKLNPHFGTMEDFHELIDAAHERGIKIMVDVVVNHAGYGLKASDAVNDGKIANFPTAEDRNRFAGMFRDGGTDTVQGELSGLPDFLTEDPDVRKQIVDWQTSWIEKSKTAKGNTIDYFRVDTVKHVENTTWSSFKNELTKVLPTFKLIGEAWGAQVNDDQGYLNSGMMDSLLDFDFKNLARDFANGHIERVQSALEERNNKLSNTGTLGQFLGSHDEDGFLESVDGDIGKLKLAAALQITTKGQPVIYYGEELGLSGANNYPYYDNRYDMDWNLTKNNDVLEHYTKLLNVRKKYSSIFSKGTRTHLAGSDAEGYSVFKREYTNQQIFVALNTKETATDATFEVPFMKEAVDLYSGKTYSISENKITLTIPSREDGGTVLLVDAGQAKPPHPTEPEVPSTPGETDSETPPTSNDNGGNQPGSDGSNNQGSKQAAEPSTTPNKGNGIAALPNTATDSYNIILIGLGLLVIGTVIFIRRKKHTANE</sequence>
<dbReference type="GO" id="GO:0016798">
    <property type="term" value="F:hydrolase activity, acting on glycosyl bonds"/>
    <property type="evidence" value="ECO:0007669"/>
    <property type="project" value="UniProtKB-KW"/>
</dbReference>
<name>A0AA91TT44_NIACI</name>
<keyword evidence="7" id="KW-0472">Membrane</keyword>
<keyword evidence="7" id="KW-0812">Transmembrane</keyword>
<gene>
    <name evidence="9" type="ORF">CHH57_09090</name>
</gene>
<evidence type="ECO:0000256" key="6">
    <source>
        <dbReference type="SAM" id="MobiDB-lite"/>
    </source>
</evidence>
<evidence type="ECO:0000313" key="9">
    <source>
        <dbReference type="EMBL" id="PAD83567.1"/>
    </source>
</evidence>
<dbReference type="RefSeq" id="WP_095329940.1">
    <property type="nucleotide sequence ID" value="NZ_NPBQ01000056.1"/>
</dbReference>
<dbReference type="InterPro" id="IPR006047">
    <property type="entry name" value="GH13_cat_dom"/>
</dbReference>
<protein>
    <submittedName>
        <fullName evidence="9">Pullulanase</fullName>
    </submittedName>
</protein>
<evidence type="ECO:0000256" key="3">
    <source>
        <dbReference type="ARBA" id="ARBA00022801"/>
    </source>
</evidence>
<dbReference type="InterPro" id="IPR017853">
    <property type="entry name" value="GH"/>
</dbReference>
<dbReference type="Gene3D" id="2.60.40.10">
    <property type="entry name" value="Immunoglobulins"/>
    <property type="match status" value="1"/>
</dbReference>
<evidence type="ECO:0000256" key="5">
    <source>
        <dbReference type="ARBA" id="ARBA00023295"/>
    </source>
</evidence>
<dbReference type="Gene3D" id="3.20.20.80">
    <property type="entry name" value="Glycosidases"/>
    <property type="match status" value="1"/>
</dbReference>
<evidence type="ECO:0000256" key="7">
    <source>
        <dbReference type="SAM" id="Phobius"/>
    </source>
</evidence>
<dbReference type="InterPro" id="IPR032640">
    <property type="entry name" value="AMPK1_CBM"/>
</dbReference>
<dbReference type="Gene3D" id="2.60.40.1180">
    <property type="entry name" value="Golgi alpha-mannosidase II"/>
    <property type="match status" value="1"/>
</dbReference>
<reference evidence="9 10" key="1">
    <citation type="submission" date="2017-07" db="EMBL/GenBank/DDBJ databases">
        <title>Isolation and whole genome analysis of endospore-forming bacteria from heroin.</title>
        <authorList>
            <person name="Kalinowski J."/>
            <person name="Ahrens B."/>
            <person name="Al-Dilaimi A."/>
            <person name="Winkler A."/>
            <person name="Wibberg D."/>
            <person name="Schleenbecker U."/>
            <person name="Ruckert C."/>
            <person name="Wolfel R."/>
            <person name="Grass G."/>
        </authorList>
    </citation>
    <scope>NUCLEOTIDE SEQUENCE [LARGE SCALE GENOMIC DNA]</scope>
    <source>
        <strain evidence="9 10">7521-2</strain>
    </source>
</reference>
<evidence type="ECO:0000256" key="2">
    <source>
        <dbReference type="ARBA" id="ARBA00022729"/>
    </source>
</evidence>
<proteinExistence type="inferred from homology"/>
<dbReference type="Pfam" id="PF00128">
    <property type="entry name" value="Alpha-amylase"/>
    <property type="match status" value="1"/>
</dbReference>
<dbReference type="SUPFAM" id="SSF51445">
    <property type="entry name" value="(Trans)glycosidases"/>
    <property type="match status" value="1"/>
</dbReference>
<keyword evidence="5" id="KW-0326">Glycosidase</keyword>
<dbReference type="NCBIfam" id="TIGR01167">
    <property type="entry name" value="LPXTG_anchor"/>
    <property type="match status" value="1"/>
</dbReference>
<comment type="similarity">
    <text evidence="1">Belongs to the glycosyl hydrolase 13 family.</text>
</comment>
<dbReference type="SUPFAM" id="SSF81296">
    <property type="entry name" value="E set domains"/>
    <property type="match status" value="1"/>
</dbReference>
<dbReference type="EMBL" id="NPBQ01000056">
    <property type="protein sequence ID" value="PAD83567.1"/>
    <property type="molecule type" value="Genomic_DNA"/>
</dbReference>
<dbReference type="InterPro" id="IPR014756">
    <property type="entry name" value="Ig_E-set"/>
</dbReference>
<dbReference type="GO" id="GO:0005975">
    <property type="term" value="P:carbohydrate metabolic process"/>
    <property type="evidence" value="ECO:0007669"/>
    <property type="project" value="InterPro"/>
</dbReference>
<dbReference type="Proteomes" id="UP000216961">
    <property type="component" value="Unassembled WGS sequence"/>
</dbReference>
<keyword evidence="7" id="KW-1133">Transmembrane helix</keyword>
<dbReference type="CDD" id="cd02859">
    <property type="entry name" value="E_set_AMPKbeta_like_N"/>
    <property type="match status" value="1"/>
</dbReference>
<dbReference type="InterPro" id="IPR013783">
    <property type="entry name" value="Ig-like_fold"/>
</dbReference>
<dbReference type="Gene3D" id="2.60.40.1110">
    <property type="match status" value="2"/>
</dbReference>
<evidence type="ECO:0000259" key="8">
    <source>
        <dbReference type="SMART" id="SM00642"/>
    </source>
</evidence>
<dbReference type="CDD" id="cd10315">
    <property type="entry name" value="CBM41_pullulanase"/>
    <property type="match status" value="2"/>
</dbReference>
<organism evidence="9 10">
    <name type="scientific">Niallia circulans</name>
    <name type="common">Bacillus circulans</name>
    <dbReference type="NCBI Taxonomy" id="1397"/>
    <lineage>
        <taxon>Bacteria</taxon>
        <taxon>Bacillati</taxon>
        <taxon>Bacillota</taxon>
        <taxon>Bacilli</taxon>
        <taxon>Bacillales</taxon>
        <taxon>Bacillaceae</taxon>
        <taxon>Niallia</taxon>
    </lineage>
</organism>
<dbReference type="SMART" id="SM00642">
    <property type="entry name" value="Aamy"/>
    <property type="match status" value="1"/>
</dbReference>
<keyword evidence="3" id="KW-0378">Hydrolase</keyword>
<feature type="compositionally biased region" description="Polar residues" evidence="6">
    <location>
        <begin position="1123"/>
        <end position="1164"/>
    </location>
</feature>
<dbReference type="PANTHER" id="PTHR10357">
    <property type="entry name" value="ALPHA-AMYLASE FAMILY MEMBER"/>
    <property type="match status" value="1"/>
</dbReference>
<dbReference type="PANTHER" id="PTHR10357:SF209">
    <property type="entry name" value="PERIPLASMIC ALPHA-AMYLASE"/>
    <property type="match status" value="1"/>
</dbReference>
<feature type="region of interest" description="Disordered" evidence="6">
    <location>
        <begin position="1105"/>
        <end position="1168"/>
    </location>
</feature>
<keyword evidence="2" id="KW-0732">Signal</keyword>
<dbReference type="SUPFAM" id="SSF51011">
    <property type="entry name" value="Glycosyl hydrolase domain"/>
    <property type="match status" value="1"/>
</dbReference>
<dbReference type="GO" id="GO:0030246">
    <property type="term" value="F:carbohydrate binding"/>
    <property type="evidence" value="ECO:0007669"/>
    <property type="project" value="InterPro"/>
</dbReference>
<dbReference type="Pfam" id="PF16561">
    <property type="entry name" value="AMPK1_CBM"/>
    <property type="match status" value="1"/>
</dbReference>
<feature type="domain" description="Glycosyl hydrolase family 13 catalytic" evidence="8">
    <location>
        <begin position="638"/>
        <end position="1014"/>
    </location>
</feature>
<accession>A0AA91TT44</accession>
<dbReference type="InterPro" id="IPR013780">
    <property type="entry name" value="Glyco_hydro_b"/>
</dbReference>
<dbReference type="Pfam" id="PF03714">
    <property type="entry name" value="PUD"/>
    <property type="match status" value="2"/>
</dbReference>
<keyword evidence="4" id="KW-0106">Calcium</keyword>
<evidence type="ECO:0000256" key="4">
    <source>
        <dbReference type="ARBA" id="ARBA00022837"/>
    </source>
</evidence>
<dbReference type="AlphaFoldDB" id="A0AA91TT44"/>
<comment type="caution">
    <text evidence="9">The sequence shown here is derived from an EMBL/GenBank/DDBJ whole genome shotgun (WGS) entry which is preliminary data.</text>
</comment>
<dbReference type="SUPFAM" id="SSF49452">
    <property type="entry name" value="Starch-binding domain-like"/>
    <property type="match status" value="2"/>
</dbReference>
<dbReference type="InterPro" id="IPR005323">
    <property type="entry name" value="CBM41_pullulanase"/>
</dbReference>